<feature type="DNA-binding region" description="Homeobox" evidence="9">
    <location>
        <begin position="42"/>
        <end position="100"/>
    </location>
</feature>
<evidence type="ECO:0000256" key="9">
    <source>
        <dbReference type="PROSITE-ProRule" id="PRU00108"/>
    </source>
</evidence>
<dbReference type="GO" id="GO:0005634">
    <property type="term" value="C:nucleus"/>
    <property type="evidence" value="ECO:0007669"/>
    <property type="project" value="UniProtKB-SubCell"/>
</dbReference>
<accession>A0A6N2LDE3</accession>
<feature type="domain" description="Homeobox" evidence="12">
    <location>
        <begin position="40"/>
        <end position="99"/>
    </location>
</feature>
<sequence>MASSNRHWTSKFKSKPCNLHDHQWHHDINPSSIMSAGCHRTPCTSEQIRILEAIFNSGLVNPPRDEIRKIRVQLQEYGQVGDANVFYWFQNRKSRSKHKMRNLQNSEQHSSNQQQITPPTTKPVTTNLAAPSSSSSSSEKSSPRESKRTLSLSSPSFMDASNLSTSSVNKTYFRAHDESVPEPFFFHSQQTGGGGAGAFAQGFCFSELSNVVHLQDHTVGRCSNLLLSEIMNSSASKKVNHEEKNLTMQPQLFYTPASPVTDSNGLAPPLTPPFHTSTVASQSTINQTQGAGASGCTARSTVFINDVSFEVAVGPFNVREAFGDDALLIHSSGQPVLTNECGVTLQSLQHGAFYYLVPFTMSEHVSFVDFSF</sequence>
<dbReference type="GO" id="GO:0003700">
    <property type="term" value="F:DNA-binding transcription factor activity"/>
    <property type="evidence" value="ECO:0007669"/>
    <property type="project" value="InterPro"/>
</dbReference>
<comment type="similarity">
    <text evidence="8">Belongs to the WUS homeobox family.</text>
</comment>
<dbReference type="CDD" id="cd00086">
    <property type="entry name" value="homeodomain"/>
    <property type="match status" value="1"/>
</dbReference>
<evidence type="ECO:0000313" key="13">
    <source>
        <dbReference type="EMBL" id="VFU33444.1"/>
    </source>
</evidence>
<evidence type="ECO:0000256" key="10">
    <source>
        <dbReference type="RuleBase" id="RU000682"/>
    </source>
</evidence>
<dbReference type="SUPFAM" id="SSF46689">
    <property type="entry name" value="Homeodomain-like"/>
    <property type="match status" value="1"/>
</dbReference>
<proteinExistence type="inferred from homology"/>
<dbReference type="GO" id="GO:0003677">
    <property type="term" value="F:DNA binding"/>
    <property type="evidence" value="ECO:0007669"/>
    <property type="project" value="UniProtKB-UniRule"/>
</dbReference>
<keyword evidence="5 9" id="KW-0371">Homeobox</keyword>
<dbReference type="SMART" id="SM00389">
    <property type="entry name" value="HOX"/>
    <property type="match status" value="1"/>
</dbReference>
<evidence type="ECO:0000256" key="11">
    <source>
        <dbReference type="SAM" id="MobiDB-lite"/>
    </source>
</evidence>
<name>A0A6N2LDE3_SALVM</name>
<dbReference type="InterPro" id="IPR009057">
    <property type="entry name" value="Homeodomain-like_sf"/>
</dbReference>
<evidence type="ECO:0000256" key="5">
    <source>
        <dbReference type="ARBA" id="ARBA00023155"/>
    </source>
</evidence>
<protein>
    <recommendedName>
        <fullName evidence="12">Homeobox domain-containing protein</fullName>
    </recommendedName>
</protein>
<organism evidence="13">
    <name type="scientific">Salix viminalis</name>
    <name type="common">Common osier</name>
    <name type="synonym">Basket willow</name>
    <dbReference type="NCBI Taxonomy" id="40686"/>
    <lineage>
        <taxon>Eukaryota</taxon>
        <taxon>Viridiplantae</taxon>
        <taxon>Streptophyta</taxon>
        <taxon>Embryophyta</taxon>
        <taxon>Tracheophyta</taxon>
        <taxon>Spermatophyta</taxon>
        <taxon>Magnoliopsida</taxon>
        <taxon>eudicotyledons</taxon>
        <taxon>Gunneridae</taxon>
        <taxon>Pentapetalae</taxon>
        <taxon>rosids</taxon>
        <taxon>fabids</taxon>
        <taxon>Malpighiales</taxon>
        <taxon>Salicaceae</taxon>
        <taxon>Saliceae</taxon>
        <taxon>Salix</taxon>
    </lineage>
</organism>
<comment type="subcellular location">
    <subcellularLocation>
        <location evidence="1 9 10">Nucleus</location>
    </subcellularLocation>
</comment>
<dbReference type="GO" id="GO:0050793">
    <property type="term" value="P:regulation of developmental process"/>
    <property type="evidence" value="ECO:0007669"/>
    <property type="project" value="InterPro"/>
</dbReference>
<gene>
    <name evidence="13" type="ORF">SVIM_LOCUS152735</name>
</gene>
<evidence type="ECO:0000256" key="7">
    <source>
        <dbReference type="ARBA" id="ARBA00023242"/>
    </source>
</evidence>
<dbReference type="Gene3D" id="1.10.10.60">
    <property type="entry name" value="Homeodomain-like"/>
    <property type="match status" value="1"/>
</dbReference>
<feature type="compositionally biased region" description="Low complexity" evidence="11">
    <location>
        <begin position="131"/>
        <end position="140"/>
    </location>
</feature>
<dbReference type="Pfam" id="PF00046">
    <property type="entry name" value="Homeodomain"/>
    <property type="match status" value="1"/>
</dbReference>
<keyword evidence="2" id="KW-0217">Developmental protein</keyword>
<evidence type="ECO:0000256" key="2">
    <source>
        <dbReference type="ARBA" id="ARBA00022473"/>
    </source>
</evidence>
<reference evidence="13" key="1">
    <citation type="submission" date="2019-03" db="EMBL/GenBank/DDBJ databases">
        <authorList>
            <person name="Mank J."/>
            <person name="Almeida P."/>
        </authorList>
    </citation>
    <scope>NUCLEOTIDE SEQUENCE</scope>
    <source>
        <strain evidence="13">78183</strain>
    </source>
</reference>
<evidence type="ECO:0000259" key="12">
    <source>
        <dbReference type="PROSITE" id="PS50071"/>
    </source>
</evidence>
<keyword evidence="7 9" id="KW-0539">Nucleus</keyword>
<evidence type="ECO:0000256" key="3">
    <source>
        <dbReference type="ARBA" id="ARBA00023015"/>
    </source>
</evidence>
<dbReference type="AlphaFoldDB" id="A0A6N2LDE3"/>
<feature type="region of interest" description="Disordered" evidence="11">
    <location>
        <begin position="97"/>
        <end position="156"/>
    </location>
</feature>
<dbReference type="InterPro" id="IPR001356">
    <property type="entry name" value="HD"/>
</dbReference>
<dbReference type="PROSITE" id="PS50071">
    <property type="entry name" value="HOMEOBOX_2"/>
    <property type="match status" value="1"/>
</dbReference>
<dbReference type="InterPro" id="IPR044557">
    <property type="entry name" value="WOX8/9-like"/>
</dbReference>
<evidence type="ECO:0000256" key="1">
    <source>
        <dbReference type="ARBA" id="ARBA00004123"/>
    </source>
</evidence>
<evidence type="ECO:0000256" key="4">
    <source>
        <dbReference type="ARBA" id="ARBA00023125"/>
    </source>
</evidence>
<keyword evidence="3" id="KW-0805">Transcription regulation</keyword>
<keyword evidence="4 9" id="KW-0238">DNA-binding</keyword>
<feature type="compositionally biased region" description="Polar residues" evidence="11">
    <location>
        <begin position="116"/>
        <end position="130"/>
    </location>
</feature>
<dbReference type="PANTHER" id="PTHR47288">
    <property type="entry name" value="WUSCHEL-RELATED HOMEOBOX 9"/>
    <property type="match status" value="1"/>
</dbReference>
<evidence type="ECO:0000256" key="6">
    <source>
        <dbReference type="ARBA" id="ARBA00023163"/>
    </source>
</evidence>
<feature type="compositionally biased region" description="Low complexity" evidence="11">
    <location>
        <begin position="102"/>
        <end position="115"/>
    </location>
</feature>
<keyword evidence="6" id="KW-0804">Transcription</keyword>
<dbReference type="PANTHER" id="PTHR47288:SF1">
    <property type="entry name" value="WUSCHEL-RELATED HOMEOBOX 9"/>
    <property type="match status" value="1"/>
</dbReference>
<dbReference type="EMBL" id="CAADRP010000890">
    <property type="protein sequence ID" value="VFU33444.1"/>
    <property type="molecule type" value="Genomic_DNA"/>
</dbReference>
<evidence type="ECO:0000256" key="8">
    <source>
        <dbReference type="ARBA" id="ARBA00024040"/>
    </source>
</evidence>